<dbReference type="RefSeq" id="WP_159543086.1">
    <property type="nucleotide sequence ID" value="NZ_CP047156.1"/>
</dbReference>
<dbReference type="InParanoid" id="A0A7L4YJM3"/>
<reference evidence="1 2" key="1">
    <citation type="journal article" date="2018" name="Int. J. Syst. Evol. Microbiol.">
        <title>Epidermidibacterium keratini gen. nov., sp. nov., a member of the family Sporichthyaceae, isolated from keratin epidermis.</title>
        <authorList>
            <person name="Lee D.G."/>
            <person name="Trujillo M.E."/>
            <person name="Kang S."/>
            <person name="Nam J.J."/>
            <person name="Kim Y.J."/>
        </authorList>
    </citation>
    <scope>NUCLEOTIDE SEQUENCE [LARGE SCALE GENOMIC DNA]</scope>
    <source>
        <strain evidence="1 2">EPI-7</strain>
    </source>
</reference>
<dbReference type="Proteomes" id="UP000463857">
    <property type="component" value="Chromosome"/>
</dbReference>
<dbReference type="OrthoDB" id="9862460at2"/>
<proteinExistence type="predicted"/>
<sequence>MALNDAAVQYIDTGRFFVHLNKQDAPPSSEEIDAFLANPDLATNPILAAGYIDLGHTEAETGLTFDGDEEEEEVLPTFQKKRFKRVITTPAVDSYSIVAHQIKDPQILRFYYGGGTIVDGAFKAPPAASRQPIEGSGLVLLNEGGDWIGSFNPRVAVGRDSFIDLPQGELSKVPLKATVLEPDNNESDQWWLSKSFTAPVGG</sequence>
<keyword evidence="2" id="KW-1185">Reference proteome</keyword>
<evidence type="ECO:0000313" key="2">
    <source>
        <dbReference type="Proteomes" id="UP000463857"/>
    </source>
</evidence>
<evidence type="ECO:0000313" key="1">
    <source>
        <dbReference type="EMBL" id="QHB99484.1"/>
    </source>
</evidence>
<name>A0A7L4YJM3_9ACTN</name>
<organism evidence="1 2">
    <name type="scientific">Epidermidibacterium keratini</name>
    <dbReference type="NCBI Taxonomy" id="1891644"/>
    <lineage>
        <taxon>Bacteria</taxon>
        <taxon>Bacillati</taxon>
        <taxon>Actinomycetota</taxon>
        <taxon>Actinomycetes</taxon>
        <taxon>Sporichthyales</taxon>
        <taxon>Sporichthyaceae</taxon>
        <taxon>Epidermidibacterium</taxon>
    </lineage>
</organism>
<dbReference type="InterPro" id="IPR058154">
    <property type="entry name" value="Bxb1_TTP-like"/>
</dbReference>
<dbReference type="AlphaFoldDB" id="A0A7L4YJM3"/>
<dbReference type="EMBL" id="CP047156">
    <property type="protein sequence ID" value="QHB99484.1"/>
    <property type="molecule type" value="Genomic_DNA"/>
</dbReference>
<protein>
    <submittedName>
        <fullName evidence="1">Uncharacterized protein</fullName>
    </submittedName>
</protein>
<dbReference type="Pfam" id="PF25681">
    <property type="entry name" value="Phage_TTP_17"/>
    <property type="match status" value="1"/>
</dbReference>
<dbReference type="KEGG" id="eke:EK0264_03750"/>
<accession>A0A7L4YJM3</accession>
<gene>
    <name evidence="1" type="ORF">EK0264_03750</name>
</gene>